<dbReference type="GO" id="GO:0009617">
    <property type="term" value="P:response to bacterium"/>
    <property type="evidence" value="ECO:0007669"/>
    <property type="project" value="Ensembl"/>
</dbReference>
<keyword evidence="11" id="KW-0449">Lipoprotein</keyword>
<dbReference type="PANTHER" id="PTHR15207">
    <property type="entry name" value="NONSYNDROMIC HEARING IMPAIRMENT PROTEIN"/>
    <property type="match status" value="1"/>
</dbReference>
<dbReference type="Proteomes" id="UP000264800">
    <property type="component" value="Unplaced"/>
</dbReference>
<organism evidence="15 16">
    <name type="scientific">Kryptolebias marmoratus</name>
    <name type="common">Mangrove killifish</name>
    <name type="synonym">Rivulus marmoratus</name>
    <dbReference type="NCBI Taxonomy" id="37003"/>
    <lineage>
        <taxon>Eukaryota</taxon>
        <taxon>Metazoa</taxon>
        <taxon>Chordata</taxon>
        <taxon>Craniata</taxon>
        <taxon>Vertebrata</taxon>
        <taxon>Euteleostomi</taxon>
        <taxon>Actinopterygii</taxon>
        <taxon>Neopterygii</taxon>
        <taxon>Teleostei</taxon>
        <taxon>Neoteleostei</taxon>
        <taxon>Acanthomorphata</taxon>
        <taxon>Ovalentaria</taxon>
        <taxon>Atherinomorphae</taxon>
        <taxon>Cyprinodontiformes</taxon>
        <taxon>Rivulidae</taxon>
        <taxon>Kryptolebias</taxon>
    </lineage>
</organism>
<dbReference type="GO" id="GO:0042472">
    <property type="term" value="P:inner ear morphogenesis"/>
    <property type="evidence" value="ECO:0007669"/>
    <property type="project" value="Ensembl"/>
</dbReference>
<keyword evidence="10" id="KW-0564">Palmitate</keyword>
<dbReference type="GO" id="GO:0070269">
    <property type="term" value="P:pyroptotic inflammatory response"/>
    <property type="evidence" value="ECO:0007669"/>
    <property type="project" value="Ensembl"/>
</dbReference>
<feature type="domain" description="Gasdermin pore forming" evidence="13">
    <location>
        <begin position="82"/>
        <end position="325"/>
    </location>
</feature>
<proteinExistence type="inferred from homology"/>
<evidence type="ECO:0000256" key="9">
    <source>
        <dbReference type="ARBA" id="ARBA00023136"/>
    </source>
</evidence>
<dbReference type="GeneTree" id="ENSGT00940000155880"/>
<keyword evidence="6" id="KW-0963">Cytoplasm</keyword>
<keyword evidence="7" id="KW-1210">Necrosis</keyword>
<evidence type="ECO:0000256" key="7">
    <source>
        <dbReference type="ARBA" id="ARBA00022590"/>
    </source>
</evidence>
<keyword evidence="4" id="KW-1134">Transmembrane beta strand</keyword>
<evidence type="ECO:0000256" key="2">
    <source>
        <dbReference type="ARBA" id="ARBA00004651"/>
    </source>
</evidence>
<dbReference type="Pfam" id="PF04598">
    <property type="entry name" value="Gasdermin"/>
    <property type="match status" value="1"/>
</dbReference>
<accession>A0A3Q3ATB2</accession>
<reference evidence="15" key="2">
    <citation type="submission" date="2025-09" db="UniProtKB">
        <authorList>
            <consortium name="Ensembl"/>
        </authorList>
    </citation>
    <scope>IDENTIFICATION</scope>
</reference>
<dbReference type="Pfam" id="PF17708">
    <property type="entry name" value="Gasdermin_C"/>
    <property type="match status" value="1"/>
</dbReference>
<dbReference type="OMA" id="EMTNDCL"/>
<evidence type="ECO:0000256" key="1">
    <source>
        <dbReference type="ARBA" id="ARBA00004496"/>
    </source>
</evidence>
<comment type="similarity">
    <text evidence="3">Belongs to the gasdermin family.</text>
</comment>
<keyword evidence="9" id="KW-0472">Membrane</keyword>
<dbReference type="GO" id="GO:0005886">
    <property type="term" value="C:plasma membrane"/>
    <property type="evidence" value="ECO:0007669"/>
    <property type="project" value="UniProtKB-SubCell"/>
</dbReference>
<evidence type="ECO:0000313" key="15">
    <source>
        <dbReference type="Ensembl" id="ENSKMAP00000019685.1"/>
    </source>
</evidence>
<evidence type="ECO:0000259" key="13">
    <source>
        <dbReference type="Pfam" id="PF04598"/>
    </source>
</evidence>
<feature type="domain" description="Gasdermin PUB" evidence="14">
    <location>
        <begin position="347"/>
        <end position="510"/>
    </location>
</feature>
<evidence type="ECO:0000256" key="8">
    <source>
        <dbReference type="ARBA" id="ARBA00022692"/>
    </source>
</evidence>
<keyword evidence="8" id="KW-0812">Transmembrane</keyword>
<evidence type="ECO:0000256" key="3">
    <source>
        <dbReference type="ARBA" id="ARBA00009279"/>
    </source>
</evidence>
<dbReference type="InterPro" id="IPR041263">
    <property type="entry name" value="Gasdermin_PUB"/>
</dbReference>
<evidence type="ECO:0000256" key="6">
    <source>
        <dbReference type="ARBA" id="ARBA00022490"/>
    </source>
</evidence>
<evidence type="ECO:0000256" key="12">
    <source>
        <dbReference type="SAM" id="MobiDB-lite"/>
    </source>
</evidence>
<protein>
    <submittedName>
        <fullName evidence="15">Gasdermin Eb</fullName>
    </submittedName>
</protein>
<sequence length="541" mass="59480">MGARARPLPVTGAERLRLVRRTPMKNSLNRQINNRRRTEERRRRRAPPLSAVCRQRNSGSARRLRGKRFPLLLFLLLSASEMFATATRNFVEEVDKGGVLIPVSCLNDNIRLLTVVVKRKRFWFWQKPKYDPADFLLGDLLTGDSPLKPVVMEKDFLKYSGTFGDSVQGTVGGTVVKANASVEGKDTTKLQSTFGPLKKEEVDVQKLLLDCKDRVLDMSHSLIQQTKEKHKQVFGIVKERIVTTQPCSVIEEVQQGGQCGGALTSCLTSSKVSLKENGSFNKDSNVTVEIPISSIVAYGLIELEVRKDGRFELCLMSDTNGGFEDVDGPLRRTELLGVSGAPAAKQQLQQQLEHLKDHFQLLSALPASTRASLLQQVSELLQDAAAIGDLQEVLDRMHVGGAGRTESPRQEVQEILNLLERSGETESTQRRSFLTALHLVISALDEITRDCLAALRRCTSPAALQTLELLAQSASGGGGTPLSSADLTEDLFETTRHLFASSNVSLQRDGDVVRTEIIGPQPDLPLVLCIAIRGLASLAHS</sequence>
<comment type="subcellular location">
    <subcellularLocation>
        <location evidence="2">Cell membrane</location>
        <topology evidence="2">Multi-pass membrane protein</topology>
    </subcellularLocation>
    <subcellularLocation>
        <location evidence="1">Cytoplasm</location>
    </subcellularLocation>
</comment>
<evidence type="ECO:0000256" key="11">
    <source>
        <dbReference type="ARBA" id="ARBA00023288"/>
    </source>
</evidence>
<evidence type="ECO:0000256" key="5">
    <source>
        <dbReference type="ARBA" id="ARBA00022475"/>
    </source>
</evidence>
<name>A0A3Q3ATB2_KRYMA</name>
<dbReference type="GO" id="GO:0005737">
    <property type="term" value="C:cytoplasm"/>
    <property type="evidence" value="ECO:0007669"/>
    <property type="project" value="UniProtKB-SubCell"/>
</dbReference>
<reference evidence="15" key="1">
    <citation type="submission" date="2025-08" db="UniProtKB">
        <authorList>
            <consortium name="Ensembl"/>
        </authorList>
    </citation>
    <scope>IDENTIFICATION</scope>
</reference>
<keyword evidence="5" id="KW-1003">Cell membrane</keyword>
<dbReference type="PANTHER" id="PTHR15207:SF3">
    <property type="entry name" value="DEAFNESS, AUTOSOMAL DOMINANT 5-RELATED"/>
    <property type="match status" value="1"/>
</dbReference>
<keyword evidence="16" id="KW-1185">Reference proteome</keyword>
<feature type="region of interest" description="Disordered" evidence="12">
    <location>
        <begin position="23"/>
        <end position="58"/>
    </location>
</feature>
<dbReference type="InterPro" id="IPR040460">
    <property type="entry name" value="Gasdermin_pore"/>
</dbReference>
<dbReference type="GO" id="GO:0012501">
    <property type="term" value="P:programmed cell death"/>
    <property type="evidence" value="ECO:0007669"/>
    <property type="project" value="UniProtKB-KW"/>
</dbReference>
<dbReference type="STRING" id="37003.ENSKMAP00000019685"/>
<evidence type="ECO:0000313" key="16">
    <source>
        <dbReference type="Proteomes" id="UP000264800"/>
    </source>
</evidence>
<dbReference type="Ensembl" id="ENSKMAT00000019950.1">
    <property type="protein sequence ID" value="ENSKMAP00000019685.1"/>
    <property type="gene ID" value="ENSKMAG00000014650.1"/>
</dbReference>
<evidence type="ECO:0000259" key="14">
    <source>
        <dbReference type="Pfam" id="PF17708"/>
    </source>
</evidence>
<evidence type="ECO:0000256" key="4">
    <source>
        <dbReference type="ARBA" id="ARBA00022452"/>
    </source>
</evidence>
<dbReference type="AlphaFoldDB" id="A0A3Q3ATB2"/>
<dbReference type="InterPro" id="IPR042377">
    <property type="entry name" value="GSDME"/>
</dbReference>
<evidence type="ECO:0000256" key="10">
    <source>
        <dbReference type="ARBA" id="ARBA00023139"/>
    </source>
</evidence>